<evidence type="ECO:0000313" key="3">
    <source>
        <dbReference type="Proteomes" id="UP000245697"/>
    </source>
</evidence>
<organism evidence="2 3">
    <name type="scientific">Actinoplanes xinjiangensis</name>
    <dbReference type="NCBI Taxonomy" id="512350"/>
    <lineage>
        <taxon>Bacteria</taxon>
        <taxon>Bacillati</taxon>
        <taxon>Actinomycetota</taxon>
        <taxon>Actinomycetes</taxon>
        <taxon>Micromonosporales</taxon>
        <taxon>Micromonosporaceae</taxon>
        <taxon>Actinoplanes</taxon>
    </lineage>
</organism>
<feature type="transmembrane region" description="Helical" evidence="1">
    <location>
        <begin position="35"/>
        <end position="54"/>
    </location>
</feature>
<evidence type="ECO:0000313" key="2">
    <source>
        <dbReference type="EMBL" id="PWK47716.1"/>
    </source>
</evidence>
<name>A0A316FJ20_9ACTN</name>
<protein>
    <submittedName>
        <fullName evidence="2">Uncharacterized protein</fullName>
    </submittedName>
</protein>
<dbReference type="AlphaFoldDB" id="A0A316FJ20"/>
<dbReference type="Proteomes" id="UP000245697">
    <property type="component" value="Unassembled WGS sequence"/>
</dbReference>
<feature type="transmembrane region" description="Helical" evidence="1">
    <location>
        <begin position="66"/>
        <end position="86"/>
    </location>
</feature>
<evidence type="ECO:0000256" key="1">
    <source>
        <dbReference type="SAM" id="Phobius"/>
    </source>
</evidence>
<keyword evidence="3" id="KW-1185">Reference proteome</keyword>
<keyword evidence="1" id="KW-0472">Membrane</keyword>
<comment type="caution">
    <text evidence="2">The sequence shown here is derived from an EMBL/GenBank/DDBJ whole genome shotgun (WGS) entry which is preliminary data.</text>
</comment>
<dbReference type="EMBL" id="QGGR01000007">
    <property type="protein sequence ID" value="PWK47716.1"/>
    <property type="molecule type" value="Genomic_DNA"/>
</dbReference>
<keyword evidence="1" id="KW-1133">Transmembrane helix</keyword>
<dbReference type="RefSeq" id="WP_109593855.1">
    <property type="nucleotide sequence ID" value="NZ_BONA01000043.1"/>
</dbReference>
<sequence>METDFARERVADAGMVSRRSGWWIAWRRGGPVRRVSAAIVVAGALLISALLIARGLSRVDAVGREAIAIGVVAGISAWAAVGHLMWRFERRRERRSRGEHAGPQ</sequence>
<accession>A0A316FJ20</accession>
<reference evidence="2 3" key="1">
    <citation type="submission" date="2018-05" db="EMBL/GenBank/DDBJ databases">
        <title>Genomic Encyclopedia of Archaeal and Bacterial Type Strains, Phase II (KMG-II): from individual species to whole genera.</title>
        <authorList>
            <person name="Goeker M."/>
        </authorList>
    </citation>
    <scope>NUCLEOTIDE SEQUENCE [LARGE SCALE GENOMIC DNA]</scope>
    <source>
        <strain evidence="2 3">DSM 45184</strain>
    </source>
</reference>
<gene>
    <name evidence="2" type="ORF">BC793_107326</name>
</gene>
<proteinExistence type="predicted"/>
<keyword evidence="1" id="KW-0812">Transmembrane</keyword>